<dbReference type="PROSITE" id="PS01149">
    <property type="entry name" value="PSI_RSU"/>
    <property type="match status" value="1"/>
</dbReference>
<organism evidence="7 8">
    <name type="scientific">Pontibacter cellulosilyticus</name>
    <dbReference type="NCBI Taxonomy" id="1720253"/>
    <lineage>
        <taxon>Bacteria</taxon>
        <taxon>Pseudomonadati</taxon>
        <taxon>Bacteroidota</taxon>
        <taxon>Cytophagia</taxon>
        <taxon>Cytophagales</taxon>
        <taxon>Hymenobacteraceae</taxon>
        <taxon>Pontibacter</taxon>
    </lineage>
</organism>
<dbReference type="SUPFAM" id="SSF55174">
    <property type="entry name" value="Alpha-L RNA-binding motif"/>
    <property type="match status" value="1"/>
</dbReference>
<dbReference type="InterPro" id="IPR018496">
    <property type="entry name" value="PsdUridine_synth_RsuA/RluB_CS"/>
</dbReference>
<dbReference type="Gene3D" id="3.30.70.1560">
    <property type="entry name" value="Alpha-L RNA-binding motif"/>
    <property type="match status" value="1"/>
</dbReference>
<evidence type="ECO:0000256" key="4">
    <source>
        <dbReference type="RuleBase" id="RU003887"/>
    </source>
</evidence>
<dbReference type="InterPro" id="IPR002942">
    <property type="entry name" value="S4_RNA-bd"/>
</dbReference>
<evidence type="ECO:0000256" key="3">
    <source>
        <dbReference type="PROSITE-ProRule" id="PRU00182"/>
    </source>
</evidence>
<reference evidence="7" key="1">
    <citation type="submission" date="2020-08" db="EMBL/GenBank/DDBJ databases">
        <title>Pontibacter sp. SD6 16S ribosomal RNA gene Genome sequencing and assembly.</title>
        <authorList>
            <person name="Kang M."/>
        </authorList>
    </citation>
    <scope>NUCLEOTIDE SEQUENCE</scope>
    <source>
        <strain evidence="7">SD6</strain>
    </source>
</reference>
<dbReference type="Pfam" id="PF01479">
    <property type="entry name" value="S4"/>
    <property type="match status" value="1"/>
</dbReference>
<feature type="domain" description="RNA-binding S4" evidence="6">
    <location>
        <begin position="331"/>
        <end position="392"/>
    </location>
</feature>
<dbReference type="PANTHER" id="PTHR47683">
    <property type="entry name" value="PSEUDOURIDINE SYNTHASE FAMILY PROTEIN-RELATED"/>
    <property type="match status" value="1"/>
</dbReference>
<dbReference type="NCBIfam" id="TIGR00093">
    <property type="entry name" value="pseudouridine synthase"/>
    <property type="match status" value="1"/>
</dbReference>
<evidence type="ECO:0000313" key="7">
    <source>
        <dbReference type="EMBL" id="MBC5994183.1"/>
    </source>
</evidence>
<dbReference type="GO" id="GO:0000455">
    <property type="term" value="P:enzyme-directed rRNA pseudouridine synthesis"/>
    <property type="evidence" value="ECO:0007669"/>
    <property type="project" value="UniProtKB-ARBA"/>
</dbReference>
<sequence>MARENERPARDNAGRGEGFGRRGSDRPNNDREGKKIFNRRDKNDRSDDGGERGERRSFNSDRRDNDRSENRRGGERKSFGDRREGGERGERRSFGNDRREGGERRSFNSDRPRREDGERRSFGNDRREGGERKSFGGGRREGGENRERRPSEGNRVKRYDRENEGGERRSFNADRPDRRDDRRGDRREGGERRSFNSDRPRREDGEKRSFGNDRREGGDRGERRSYSDRREGGERRSFNADRPRREDGERRSFSNDRPRRDAGESRSFGGERKPFKADRESRLGKQAASRNRFSDRKEGGEQEAPDYNLNRYKDNPRIKKTNRKEDEDGTIRLNRFIANAGVCSRREADSLIEAGEIKVNGEVITEMGYKVQPSDNVQYGKKILNREKLVYVLLNKPKDFITTTEDPEGRKTVMDLVASASKERIFPVGRLDRNTTGLLLFTNDGELAQKLTHPSNNIKKIYQVELDKPVTKADFQKIVEGVELEDGKAEVDDVALLGDSNKFLGLEIHIGRNRIVRRIFEHLGYEVVSLDRVQYASLTKKDVPRGEWRFLTEKEVIRLKFFM</sequence>
<feature type="compositionally biased region" description="Basic and acidic residues" evidence="5">
    <location>
        <begin position="1"/>
        <end position="283"/>
    </location>
</feature>
<dbReference type="InterPro" id="IPR042092">
    <property type="entry name" value="PsdUridine_s_RsuA/RluB/E/F_cat"/>
</dbReference>
<comment type="similarity">
    <text evidence="1 4">Belongs to the pseudouridine synthase RsuA family.</text>
</comment>
<proteinExistence type="inferred from homology"/>
<dbReference type="InterPro" id="IPR000748">
    <property type="entry name" value="PsdUridine_synth_RsuA/RluB/E/F"/>
</dbReference>
<dbReference type="RefSeq" id="WP_187068200.1">
    <property type="nucleotide sequence ID" value="NZ_JACRVF010000004.1"/>
</dbReference>
<dbReference type="EC" id="5.4.99.-" evidence="4"/>
<evidence type="ECO:0000256" key="5">
    <source>
        <dbReference type="SAM" id="MobiDB-lite"/>
    </source>
</evidence>
<dbReference type="InterPro" id="IPR020094">
    <property type="entry name" value="TruA/RsuA/RluB/E/F_N"/>
</dbReference>
<evidence type="ECO:0000313" key="8">
    <source>
        <dbReference type="Proteomes" id="UP000603640"/>
    </source>
</evidence>
<dbReference type="FunFam" id="3.10.290.10:FF:000003">
    <property type="entry name" value="Pseudouridine synthase"/>
    <property type="match status" value="1"/>
</dbReference>
<name>A0A923N7L3_9BACT</name>
<gene>
    <name evidence="7" type="ORF">H8S84_15145</name>
</gene>
<dbReference type="Gene3D" id="3.10.290.10">
    <property type="entry name" value="RNA-binding S4 domain"/>
    <property type="match status" value="1"/>
</dbReference>
<dbReference type="InterPro" id="IPR050343">
    <property type="entry name" value="RsuA_PseudoU_synthase"/>
</dbReference>
<dbReference type="PANTHER" id="PTHR47683:SF2">
    <property type="entry name" value="RNA-BINDING S4 DOMAIN-CONTAINING PROTEIN"/>
    <property type="match status" value="1"/>
</dbReference>
<dbReference type="AlphaFoldDB" id="A0A923N7L3"/>
<evidence type="ECO:0000256" key="2">
    <source>
        <dbReference type="ARBA" id="ARBA00023235"/>
    </source>
</evidence>
<dbReference type="Gene3D" id="3.30.70.580">
    <property type="entry name" value="Pseudouridine synthase I, catalytic domain, N-terminal subdomain"/>
    <property type="match status" value="1"/>
</dbReference>
<dbReference type="CDD" id="cd00165">
    <property type="entry name" value="S4"/>
    <property type="match status" value="1"/>
</dbReference>
<keyword evidence="2 4" id="KW-0413">Isomerase</keyword>
<evidence type="ECO:0000259" key="6">
    <source>
        <dbReference type="SMART" id="SM00363"/>
    </source>
</evidence>
<dbReference type="Proteomes" id="UP000603640">
    <property type="component" value="Unassembled WGS sequence"/>
</dbReference>
<keyword evidence="3" id="KW-0694">RNA-binding</keyword>
<feature type="region of interest" description="Disordered" evidence="5">
    <location>
        <begin position="1"/>
        <end position="314"/>
    </location>
</feature>
<keyword evidence="8" id="KW-1185">Reference proteome</keyword>
<comment type="caution">
    <text evidence="7">The sequence shown here is derived from an EMBL/GenBank/DDBJ whole genome shotgun (WGS) entry which is preliminary data.</text>
</comment>
<accession>A0A923N7L3</accession>
<dbReference type="CDD" id="cd02870">
    <property type="entry name" value="PseudoU_synth_RsuA_like"/>
    <property type="match status" value="1"/>
</dbReference>
<dbReference type="EMBL" id="JACRVF010000004">
    <property type="protein sequence ID" value="MBC5994183.1"/>
    <property type="molecule type" value="Genomic_DNA"/>
</dbReference>
<protein>
    <recommendedName>
        <fullName evidence="4">Pseudouridine synthase</fullName>
        <ecNumber evidence="4">5.4.99.-</ecNumber>
    </recommendedName>
</protein>
<dbReference type="SMART" id="SM00363">
    <property type="entry name" value="S4"/>
    <property type="match status" value="1"/>
</dbReference>
<dbReference type="InterPro" id="IPR020103">
    <property type="entry name" value="PsdUridine_synth_cat_dom_sf"/>
</dbReference>
<dbReference type="SUPFAM" id="SSF55120">
    <property type="entry name" value="Pseudouridine synthase"/>
    <property type="match status" value="1"/>
</dbReference>
<dbReference type="Pfam" id="PF00849">
    <property type="entry name" value="PseudoU_synth_2"/>
    <property type="match status" value="1"/>
</dbReference>
<dbReference type="InterPro" id="IPR036986">
    <property type="entry name" value="S4_RNA-bd_sf"/>
</dbReference>
<dbReference type="InterPro" id="IPR006145">
    <property type="entry name" value="PsdUridine_synth_RsuA/RluA"/>
</dbReference>
<dbReference type="GO" id="GO:0120159">
    <property type="term" value="F:rRNA pseudouridine synthase activity"/>
    <property type="evidence" value="ECO:0007669"/>
    <property type="project" value="UniProtKB-ARBA"/>
</dbReference>
<evidence type="ECO:0000256" key="1">
    <source>
        <dbReference type="ARBA" id="ARBA00008348"/>
    </source>
</evidence>
<dbReference type="PROSITE" id="PS50889">
    <property type="entry name" value="S4"/>
    <property type="match status" value="1"/>
</dbReference>
<dbReference type="GO" id="GO:0003723">
    <property type="term" value="F:RNA binding"/>
    <property type="evidence" value="ECO:0007669"/>
    <property type="project" value="UniProtKB-KW"/>
</dbReference>